<dbReference type="RefSeq" id="WP_115629842.1">
    <property type="nucleotide sequence ID" value="NZ_JANKIR010000023.1"/>
</dbReference>
<dbReference type="PANTHER" id="PTHR35891:SF3">
    <property type="entry name" value="THIOL:DISULFIDE INTERCHANGE PROTEIN DSBL"/>
    <property type="match status" value="1"/>
</dbReference>
<accession>A0A381EI81</accession>
<reference evidence="2 3" key="1">
    <citation type="submission" date="2018-06" db="EMBL/GenBank/DDBJ databases">
        <authorList>
            <consortium name="Pathogen Informatics"/>
            <person name="Doyle S."/>
        </authorList>
    </citation>
    <scope>NUCLEOTIDE SEQUENCE [LARGE SCALE GENOMIC DNA]</scope>
    <source>
        <strain evidence="2 3">NCTC12264</strain>
    </source>
</reference>
<dbReference type="Proteomes" id="UP000254161">
    <property type="component" value="Unassembled WGS sequence"/>
</dbReference>
<dbReference type="PANTHER" id="PTHR35891">
    <property type="entry name" value="THIOL:DISULFIDE INTERCHANGE PROTEIN DSBA"/>
    <property type="match status" value="1"/>
</dbReference>
<dbReference type="EMBL" id="UFUZ01000001">
    <property type="protein sequence ID" value="SUX26640.1"/>
    <property type="molecule type" value="Genomic_DNA"/>
</dbReference>
<dbReference type="CDD" id="cd03019">
    <property type="entry name" value="DsbA_DsbA"/>
    <property type="match status" value="1"/>
</dbReference>
<proteinExistence type="predicted"/>
<organism evidence="2 3">
    <name type="scientific">Campylobacter upsaliensis</name>
    <dbReference type="NCBI Taxonomy" id="28080"/>
    <lineage>
        <taxon>Bacteria</taxon>
        <taxon>Pseudomonadati</taxon>
        <taxon>Campylobacterota</taxon>
        <taxon>Epsilonproteobacteria</taxon>
        <taxon>Campylobacterales</taxon>
        <taxon>Campylobacteraceae</taxon>
        <taxon>Campylobacter</taxon>
    </lineage>
</organism>
<name>A0A381EI81_CAMUP</name>
<dbReference type="SUPFAM" id="SSF52833">
    <property type="entry name" value="Thioredoxin-like"/>
    <property type="match status" value="1"/>
</dbReference>
<protein>
    <submittedName>
        <fullName evidence="2">Periplasmic thiol:disulfide interchange protein, DsbA-like</fullName>
    </submittedName>
</protein>
<gene>
    <name evidence="2" type="ORF">NCTC12264_00868</name>
</gene>
<dbReference type="Gene3D" id="3.40.30.10">
    <property type="entry name" value="Glutaredoxin"/>
    <property type="match status" value="1"/>
</dbReference>
<dbReference type="InterPro" id="IPR036249">
    <property type="entry name" value="Thioredoxin-like_sf"/>
</dbReference>
<keyword evidence="1" id="KW-0732">Signal</keyword>
<evidence type="ECO:0000256" key="1">
    <source>
        <dbReference type="ARBA" id="ARBA00022729"/>
    </source>
</evidence>
<evidence type="ECO:0000313" key="3">
    <source>
        <dbReference type="Proteomes" id="UP000254161"/>
    </source>
</evidence>
<dbReference type="AlphaFoldDB" id="A0A381EI81"/>
<dbReference type="InterPro" id="IPR050824">
    <property type="entry name" value="Thiol_disulfide_DsbA"/>
</dbReference>
<sequence>MLKKSILTLFCALSFAFSQDYITLKDKIETKNTLIEVFSYKCIHCYNHQRFGTLEALREKIPNLSYEIYPISIADAKFGTLLNELFAYAIFMDRKNQKDASHKDSLAHHLAQAYFTQYFLMNKKGQVIATKDFENEKSFLQNGLSVLKISEKEFKDFIQTKEAKELLERFEWANGVAKNYGTPAFVINGTYQIKPEAIDSFESLLKIIEELKDK</sequence>
<dbReference type="InterPro" id="IPR023205">
    <property type="entry name" value="DsbA/DsbL"/>
</dbReference>
<evidence type="ECO:0000313" key="2">
    <source>
        <dbReference type="EMBL" id="SUX26640.1"/>
    </source>
</evidence>